<keyword evidence="2" id="KW-1185">Reference proteome</keyword>
<evidence type="ECO:0000313" key="1">
    <source>
        <dbReference type="EMBL" id="GHI25253.1"/>
    </source>
</evidence>
<protein>
    <submittedName>
        <fullName evidence="1">Uncharacterized protein</fullName>
    </submittedName>
</protein>
<dbReference type="EMBL" id="BNDW01000068">
    <property type="protein sequence ID" value="GHI25253.1"/>
    <property type="molecule type" value="Genomic_DNA"/>
</dbReference>
<dbReference type="Proteomes" id="UP001052739">
    <property type="component" value="Unassembled WGS sequence"/>
</dbReference>
<comment type="caution">
    <text evidence="1">The sequence shown here is derived from an EMBL/GenBank/DDBJ whole genome shotgun (WGS) entry which is preliminary data.</text>
</comment>
<gene>
    <name evidence="1" type="ORF">Shyd_66240</name>
</gene>
<accession>A0ABQ3PJR9</accession>
<sequence>MTTREALSAIFMAILLVTAGLVWLLGPYGLIAGGLAVLATTLLTDKKEDDDG</sequence>
<name>A0ABQ3PJR9_9ACTN</name>
<reference evidence="1" key="1">
    <citation type="submission" date="2024-05" db="EMBL/GenBank/DDBJ databases">
        <title>Whole genome shotgun sequence of Streptomyces hydrogenans NBRC 13475.</title>
        <authorList>
            <person name="Komaki H."/>
            <person name="Tamura T."/>
        </authorList>
    </citation>
    <scope>NUCLEOTIDE SEQUENCE</scope>
    <source>
        <strain evidence="1">NBRC 13475</strain>
    </source>
</reference>
<evidence type="ECO:0000313" key="2">
    <source>
        <dbReference type="Proteomes" id="UP001052739"/>
    </source>
</evidence>
<proteinExistence type="predicted"/>
<dbReference type="RefSeq" id="WP_190222728.1">
    <property type="nucleotide sequence ID" value="NZ_BNBS01000020.1"/>
</dbReference>
<organism evidence="1 2">
    <name type="scientific">Streptomyces hydrogenans</name>
    <dbReference type="NCBI Taxonomy" id="1873719"/>
    <lineage>
        <taxon>Bacteria</taxon>
        <taxon>Bacillati</taxon>
        <taxon>Actinomycetota</taxon>
        <taxon>Actinomycetes</taxon>
        <taxon>Kitasatosporales</taxon>
        <taxon>Streptomycetaceae</taxon>
        <taxon>Streptomyces</taxon>
    </lineage>
</organism>